<dbReference type="EMBL" id="AFBI03000050">
    <property type="protein sequence ID" value="EJW02942.1"/>
    <property type="molecule type" value="Genomic_DNA"/>
</dbReference>
<feature type="compositionally biased region" description="Basic and acidic residues" evidence="1">
    <location>
        <begin position="151"/>
        <end position="164"/>
    </location>
</feature>
<name>J9DNH3_EDHAE</name>
<evidence type="ECO:0000256" key="1">
    <source>
        <dbReference type="SAM" id="MobiDB-lite"/>
    </source>
</evidence>
<feature type="compositionally biased region" description="Basic and acidic residues" evidence="1">
    <location>
        <begin position="202"/>
        <end position="211"/>
    </location>
</feature>
<comment type="caution">
    <text evidence="2">The sequence shown here is derived from an EMBL/GenBank/DDBJ whole genome shotgun (WGS) entry which is preliminary data.</text>
</comment>
<evidence type="ECO:0000313" key="2">
    <source>
        <dbReference type="EMBL" id="EJW02942.1"/>
    </source>
</evidence>
<protein>
    <submittedName>
        <fullName evidence="2">Uncharacterized protein</fullName>
    </submittedName>
</protein>
<feature type="region of interest" description="Disordered" evidence="1">
    <location>
        <begin position="151"/>
        <end position="260"/>
    </location>
</feature>
<sequence>MHPGMIRFSRQINLEKYKDQVDGLGLQTSNPGNIVGVLETKPTLNKLPNITISVGKNWDRVLGHLQVKNFKKLRSLVDEYGANGIDTSDMLIKSIETESSAENDRSPDEKNDPSDGIHIQASGKNDQESLEEVVDTFAGVAANVVEKLVTEAKLDPKQDDENRDTPLTPQESETEPTQIKYENIDLTPNKENLPKKKSINSEVHKTDEKNTENTQEDQGNQQKPAVNIIIGQGGGDKKPKKEENVVVETHNGNKKKTCIR</sequence>
<proteinExistence type="predicted"/>
<feature type="compositionally biased region" description="Basic and acidic residues" evidence="1">
    <location>
        <begin position="102"/>
        <end position="115"/>
    </location>
</feature>
<keyword evidence="3" id="KW-1185">Reference proteome</keyword>
<organism evidence="2 3">
    <name type="scientific">Edhazardia aedis (strain USNM 41457)</name>
    <name type="common">Microsporidian parasite</name>
    <dbReference type="NCBI Taxonomy" id="1003232"/>
    <lineage>
        <taxon>Eukaryota</taxon>
        <taxon>Fungi</taxon>
        <taxon>Fungi incertae sedis</taxon>
        <taxon>Microsporidia</taxon>
        <taxon>Edhazardia</taxon>
    </lineage>
</organism>
<evidence type="ECO:0000313" key="3">
    <source>
        <dbReference type="Proteomes" id="UP000003163"/>
    </source>
</evidence>
<dbReference type="InParanoid" id="J9DNH3"/>
<dbReference type="Proteomes" id="UP000003163">
    <property type="component" value="Unassembled WGS sequence"/>
</dbReference>
<gene>
    <name evidence="2" type="ORF">EDEG_02671</name>
</gene>
<feature type="compositionally biased region" description="Polar residues" evidence="1">
    <location>
        <begin position="212"/>
        <end position="224"/>
    </location>
</feature>
<reference evidence="2 3" key="1">
    <citation type="submission" date="2011-08" db="EMBL/GenBank/DDBJ databases">
        <authorList>
            <person name="Liu Z.J."/>
            <person name="Shi F.L."/>
            <person name="Lu J.Q."/>
            <person name="Li M."/>
            <person name="Wang Z.L."/>
        </authorList>
    </citation>
    <scope>NUCLEOTIDE SEQUENCE [LARGE SCALE GENOMIC DNA]</scope>
    <source>
        <strain evidence="2 3">USNM 41457</strain>
    </source>
</reference>
<dbReference type="AlphaFoldDB" id="J9DNH3"/>
<reference evidence="3" key="2">
    <citation type="submission" date="2015-07" db="EMBL/GenBank/DDBJ databases">
        <title>Contrasting host-pathogen interactions and genome evolution in two generalist and specialist microsporidian pathogens of mosquitoes.</title>
        <authorList>
            <consortium name="The Broad Institute Genomics Platform"/>
            <consortium name="The Broad Institute Genome Sequencing Center for Infectious Disease"/>
            <person name="Cuomo C.A."/>
            <person name="Sanscrainte N.D."/>
            <person name="Goldberg J.M."/>
            <person name="Heiman D."/>
            <person name="Young S."/>
            <person name="Zeng Q."/>
            <person name="Becnel J.J."/>
            <person name="Birren B.W."/>
        </authorList>
    </citation>
    <scope>NUCLEOTIDE SEQUENCE [LARGE SCALE GENOMIC DNA]</scope>
    <source>
        <strain evidence="3">USNM 41457</strain>
    </source>
</reference>
<accession>J9DNH3</accession>
<feature type="compositionally biased region" description="Basic and acidic residues" evidence="1">
    <location>
        <begin position="235"/>
        <end position="244"/>
    </location>
</feature>
<feature type="compositionally biased region" description="Polar residues" evidence="1">
    <location>
        <begin position="165"/>
        <end position="177"/>
    </location>
</feature>
<dbReference type="VEuPathDB" id="MicrosporidiaDB:EDEG_02671"/>
<feature type="region of interest" description="Disordered" evidence="1">
    <location>
        <begin position="97"/>
        <end position="130"/>
    </location>
</feature>
<dbReference type="HOGENOM" id="CLU_1069680_0_0_1"/>